<dbReference type="PIRSF" id="PIRSF005739">
    <property type="entry name" value="O-mtase"/>
    <property type="match status" value="1"/>
</dbReference>
<name>A0AAV7EFY8_ARIFI</name>
<evidence type="ECO:0000259" key="6">
    <source>
        <dbReference type="Pfam" id="PF08100"/>
    </source>
</evidence>
<dbReference type="Gene3D" id="3.40.50.150">
    <property type="entry name" value="Vaccinia Virus protein VP39"/>
    <property type="match status" value="1"/>
</dbReference>
<dbReference type="GO" id="GO:0046983">
    <property type="term" value="F:protein dimerization activity"/>
    <property type="evidence" value="ECO:0007669"/>
    <property type="project" value="InterPro"/>
</dbReference>
<dbReference type="InterPro" id="IPR012967">
    <property type="entry name" value="COMT_dimerisation"/>
</dbReference>
<proteinExistence type="predicted"/>
<organism evidence="7 8">
    <name type="scientific">Aristolochia fimbriata</name>
    <name type="common">White veined hardy Dutchman's pipe vine</name>
    <dbReference type="NCBI Taxonomy" id="158543"/>
    <lineage>
        <taxon>Eukaryota</taxon>
        <taxon>Viridiplantae</taxon>
        <taxon>Streptophyta</taxon>
        <taxon>Embryophyta</taxon>
        <taxon>Tracheophyta</taxon>
        <taxon>Spermatophyta</taxon>
        <taxon>Magnoliopsida</taxon>
        <taxon>Magnoliidae</taxon>
        <taxon>Piperales</taxon>
        <taxon>Aristolochiaceae</taxon>
        <taxon>Aristolochia</taxon>
    </lineage>
</organism>
<protein>
    <submittedName>
        <fullName evidence="7">Uncharacterized protein</fullName>
    </submittedName>
</protein>
<dbReference type="PANTHER" id="PTHR11746">
    <property type="entry name" value="O-METHYLTRANSFERASE"/>
    <property type="match status" value="1"/>
</dbReference>
<dbReference type="InterPro" id="IPR036388">
    <property type="entry name" value="WH-like_DNA-bd_sf"/>
</dbReference>
<dbReference type="FunFam" id="3.40.50.150:FF:000206">
    <property type="entry name" value="O-methyltransferase ZRP4"/>
    <property type="match status" value="1"/>
</dbReference>
<gene>
    <name evidence="7" type="ORF">H6P81_013886</name>
</gene>
<dbReference type="AlphaFoldDB" id="A0AAV7EFY8"/>
<dbReference type="Proteomes" id="UP000825729">
    <property type="component" value="Unassembled WGS sequence"/>
</dbReference>
<dbReference type="EMBL" id="JAINDJ010000005">
    <property type="protein sequence ID" value="KAG9447758.1"/>
    <property type="molecule type" value="Genomic_DNA"/>
</dbReference>
<feature type="domain" description="O-methyltransferase dimerisation" evidence="6">
    <location>
        <begin position="20"/>
        <end position="120"/>
    </location>
</feature>
<evidence type="ECO:0000256" key="1">
    <source>
        <dbReference type="ARBA" id="ARBA00022603"/>
    </source>
</evidence>
<dbReference type="Pfam" id="PF00891">
    <property type="entry name" value="Methyltransf_2"/>
    <property type="match status" value="1"/>
</dbReference>
<keyword evidence="3" id="KW-0949">S-adenosyl-L-methionine</keyword>
<comment type="caution">
    <text evidence="7">The sequence shown here is derived from an EMBL/GenBank/DDBJ whole genome shotgun (WGS) entry which is preliminary data.</text>
</comment>
<evidence type="ECO:0000313" key="8">
    <source>
        <dbReference type="Proteomes" id="UP000825729"/>
    </source>
</evidence>
<evidence type="ECO:0000256" key="3">
    <source>
        <dbReference type="ARBA" id="ARBA00022691"/>
    </source>
</evidence>
<feature type="domain" description="O-methyltransferase C-terminal" evidence="5">
    <location>
        <begin position="158"/>
        <end position="357"/>
    </location>
</feature>
<dbReference type="InterPro" id="IPR016461">
    <property type="entry name" value="COMT-like"/>
</dbReference>
<dbReference type="GO" id="GO:0032259">
    <property type="term" value="P:methylation"/>
    <property type="evidence" value="ECO:0007669"/>
    <property type="project" value="UniProtKB-KW"/>
</dbReference>
<dbReference type="Pfam" id="PF08100">
    <property type="entry name" value="Dimerisation"/>
    <property type="match status" value="1"/>
</dbReference>
<dbReference type="SUPFAM" id="SSF46785">
    <property type="entry name" value="Winged helix' DNA-binding domain"/>
    <property type="match status" value="1"/>
</dbReference>
<dbReference type="InterPro" id="IPR036390">
    <property type="entry name" value="WH_DNA-bd_sf"/>
</dbReference>
<dbReference type="InterPro" id="IPR001077">
    <property type="entry name" value="COMT_C"/>
</dbReference>
<dbReference type="Gene3D" id="1.10.10.10">
    <property type="entry name" value="Winged helix-like DNA-binding domain superfamily/Winged helix DNA-binding domain"/>
    <property type="match status" value="1"/>
</dbReference>
<accession>A0AAV7EFY8</accession>
<evidence type="ECO:0000313" key="7">
    <source>
        <dbReference type="EMBL" id="KAG9447758.1"/>
    </source>
</evidence>
<keyword evidence="2" id="KW-0808">Transferase</keyword>
<dbReference type="SUPFAM" id="SSF53335">
    <property type="entry name" value="S-adenosyl-L-methionine-dependent methyltransferases"/>
    <property type="match status" value="1"/>
</dbReference>
<evidence type="ECO:0000256" key="2">
    <source>
        <dbReference type="ARBA" id="ARBA00022679"/>
    </source>
</evidence>
<keyword evidence="8" id="KW-1185">Reference proteome</keyword>
<sequence>MFKVEEDESRERAQAHVQLWHNMLCFVYPMSLKCAVELGIPDIIHKHGRPINILPTLAAAIPIPVDKIDHLHRLMRLLVHTGIFSVIQTSEKQPGSSSSDDDEKEELYALTPFSRLLMKDNKDSHSPHLKLMNPTMINPWLFLSRWFKGEAGSSASSNPFELCHGCTLYEYANRCPELNVIFNEAKACDSRFSLRTLITECAPVFDGLKSLDDVGGGTGVAATALAEAFPNLQKITVLDLPHVVAGSVAPADSPLNFIGGDMFKWIPPADAVFLKWILHCWDDKGCVKVLKKCKEAIPRREEGGKVIIVDMVLNSNSGDHFFTETQLFSDLAMSVVLTGKEREEAQWKKIFEDVGFSHYNIVPGSGVCSVIEVFP</sequence>
<feature type="active site" description="Proton acceptor" evidence="4">
    <location>
        <position position="279"/>
    </location>
</feature>
<evidence type="ECO:0000256" key="4">
    <source>
        <dbReference type="PIRSR" id="PIRSR005739-1"/>
    </source>
</evidence>
<evidence type="ECO:0000259" key="5">
    <source>
        <dbReference type="Pfam" id="PF00891"/>
    </source>
</evidence>
<dbReference type="FunFam" id="1.10.10.10:FF:000213">
    <property type="entry name" value="Coniferyl alcohol 9-O-methyltransferase"/>
    <property type="match status" value="1"/>
</dbReference>
<reference evidence="7 8" key="1">
    <citation type="submission" date="2021-07" db="EMBL/GenBank/DDBJ databases">
        <title>The Aristolochia fimbriata genome: insights into angiosperm evolution, floral development and chemical biosynthesis.</title>
        <authorList>
            <person name="Jiao Y."/>
        </authorList>
    </citation>
    <scope>NUCLEOTIDE SEQUENCE [LARGE SCALE GENOMIC DNA]</scope>
    <source>
        <strain evidence="7">IBCAS-2021</strain>
        <tissue evidence="7">Leaf</tissue>
    </source>
</reference>
<keyword evidence="1" id="KW-0489">Methyltransferase</keyword>
<dbReference type="GO" id="GO:0008171">
    <property type="term" value="F:O-methyltransferase activity"/>
    <property type="evidence" value="ECO:0007669"/>
    <property type="project" value="InterPro"/>
</dbReference>
<dbReference type="PROSITE" id="PS51683">
    <property type="entry name" value="SAM_OMT_II"/>
    <property type="match status" value="1"/>
</dbReference>
<dbReference type="InterPro" id="IPR029063">
    <property type="entry name" value="SAM-dependent_MTases_sf"/>
</dbReference>